<dbReference type="InterPro" id="IPR049906">
    <property type="entry name" value="LxmA-like_leader"/>
</dbReference>
<gene>
    <name evidence="1" type="ORF">SAMN05660976_00184</name>
</gene>
<evidence type="ECO:0000313" key="1">
    <source>
        <dbReference type="EMBL" id="SEK29137.1"/>
    </source>
</evidence>
<reference evidence="1 2" key="1">
    <citation type="submission" date="2016-10" db="EMBL/GenBank/DDBJ databases">
        <authorList>
            <person name="de Groot N.N."/>
        </authorList>
    </citation>
    <scope>NUCLEOTIDE SEQUENCE [LARGE SCALE GENOMIC DNA]</scope>
    <source>
        <strain evidence="1 2">DSM 43357</strain>
    </source>
</reference>
<dbReference type="EMBL" id="FOBF01000001">
    <property type="protein sequence ID" value="SEK29137.1"/>
    <property type="molecule type" value="Genomic_DNA"/>
</dbReference>
<dbReference type="NCBIfam" id="NF038146">
    <property type="entry name" value="LxmA_leader"/>
    <property type="match status" value="1"/>
</dbReference>
<dbReference type="STRING" id="46177.SAMN05660976_00184"/>
<organism evidence="1 2">
    <name type="scientific">Nonomuraea pusilla</name>
    <dbReference type="NCBI Taxonomy" id="46177"/>
    <lineage>
        <taxon>Bacteria</taxon>
        <taxon>Bacillati</taxon>
        <taxon>Actinomycetota</taxon>
        <taxon>Actinomycetes</taxon>
        <taxon>Streptosporangiales</taxon>
        <taxon>Streptosporangiaceae</taxon>
        <taxon>Nonomuraea</taxon>
    </lineage>
</organism>
<accession>A0A1H7FV61</accession>
<dbReference type="Proteomes" id="UP000198953">
    <property type="component" value="Unassembled WGS sequence"/>
</dbReference>
<proteinExistence type="predicted"/>
<dbReference type="AlphaFoldDB" id="A0A1H7FV61"/>
<keyword evidence="2" id="KW-1185">Reference proteome</keyword>
<dbReference type="RefSeq" id="WP_143078509.1">
    <property type="nucleotide sequence ID" value="NZ_BBZG01000005.1"/>
</dbReference>
<dbReference type="OrthoDB" id="3540895at2"/>
<name>A0A1H7FV61_9ACTN</name>
<protein>
    <submittedName>
        <fullName evidence="1">Uncharacterized protein</fullName>
    </submittedName>
</protein>
<evidence type="ECO:0000313" key="2">
    <source>
        <dbReference type="Proteomes" id="UP000198953"/>
    </source>
</evidence>
<sequence length="70" mass="7502">MTKSTAIMELVAGYDSYADARELQVSAVSDAPELWFTIWAISYGVRVSSAKCAIWASAASGAVSGWILNR</sequence>